<comment type="caution">
    <text evidence="1">The sequence shown here is derived from an EMBL/GenBank/DDBJ whole genome shotgun (WGS) entry which is preliminary data.</text>
</comment>
<proteinExistence type="predicted"/>
<dbReference type="EMBL" id="BMLS01000003">
    <property type="protein sequence ID" value="GGO69590.1"/>
    <property type="molecule type" value="Genomic_DNA"/>
</dbReference>
<gene>
    <name evidence="1" type="ORF">GCM10010982_21120</name>
</gene>
<evidence type="ECO:0000313" key="1">
    <source>
        <dbReference type="EMBL" id="GGO69590.1"/>
    </source>
</evidence>
<sequence length="83" mass="9380">MKEQLAFFELPEGPGLSRHDAAHESNTKFCIEVEETLVHCGYNESPNLESAWTYIKNNSFKDLYGANRHSAFVINHPRLGQSG</sequence>
<dbReference type="Proteomes" id="UP000606935">
    <property type="component" value="Unassembled WGS sequence"/>
</dbReference>
<protein>
    <submittedName>
        <fullName evidence="1">Uncharacterized protein</fullName>
    </submittedName>
</protein>
<name>A0A917YZ77_9ALTE</name>
<dbReference type="AlphaFoldDB" id="A0A917YZ77"/>
<organism evidence="1 2">
    <name type="scientific">Bowmanella pacifica</name>
    <dbReference type="NCBI Taxonomy" id="502051"/>
    <lineage>
        <taxon>Bacteria</taxon>
        <taxon>Pseudomonadati</taxon>
        <taxon>Pseudomonadota</taxon>
        <taxon>Gammaproteobacteria</taxon>
        <taxon>Alteromonadales</taxon>
        <taxon>Alteromonadaceae</taxon>
        <taxon>Bowmanella</taxon>
    </lineage>
</organism>
<reference evidence="1" key="2">
    <citation type="submission" date="2020-09" db="EMBL/GenBank/DDBJ databases">
        <authorList>
            <person name="Sun Q."/>
            <person name="Zhou Y."/>
        </authorList>
    </citation>
    <scope>NUCLEOTIDE SEQUENCE</scope>
    <source>
        <strain evidence="1">CGMCC 1.7086</strain>
    </source>
</reference>
<accession>A0A917YZ77</accession>
<evidence type="ECO:0000313" key="2">
    <source>
        <dbReference type="Proteomes" id="UP000606935"/>
    </source>
</evidence>
<keyword evidence="2" id="KW-1185">Reference proteome</keyword>
<reference evidence="1" key="1">
    <citation type="journal article" date="2014" name="Int. J. Syst. Evol. Microbiol.">
        <title>Complete genome sequence of Corynebacterium casei LMG S-19264T (=DSM 44701T), isolated from a smear-ripened cheese.</title>
        <authorList>
            <consortium name="US DOE Joint Genome Institute (JGI-PGF)"/>
            <person name="Walter F."/>
            <person name="Albersmeier A."/>
            <person name="Kalinowski J."/>
            <person name="Ruckert C."/>
        </authorList>
    </citation>
    <scope>NUCLEOTIDE SEQUENCE</scope>
    <source>
        <strain evidence="1">CGMCC 1.7086</strain>
    </source>
</reference>